<gene>
    <name evidence="1" type="ORF">Cvel_19977</name>
</gene>
<dbReference type="EMBL" id="CDMZ01000837">
    <property type="protein sequence ID" value="CEM22474.1"/>
    <property type="molecule type" value="Genomic_DNA"/>
</dbReference>
<proteinExistence type="predicted"/>
<evidence type="ECO:0000313" key="1">
    <source>
        <dbReference type="EMBL" id="CEM22474.1"/>
    </source>
</evidence>
<organism evidence="1">
    <name type="scientific">Chromera velia CCMP2878</name>
    <dbReference type="NCBI Taxonomy" id="1169474"/>
    <lineage>
        <taxon>Eukaryota</taxon>
        <taxon>Sar</taxon>
        <taxon>Alveolata</taxon>
        <taxon>Colpodellida</taxon>
        <taxon>Chromeraceae</taxon>
        <taxon>Chromera</taxon>
    </lineage>
</organism>
<accession>A0A0G4G2G9</accession>
<dbReference type="AlphaFoldDB" id="A0A0G4G2G9"/>
<reference evidence="1" key="1">
    <citation type="submission" date="2014-11" db="EMBL/GenBank/DDBJ databases">
        <authorList>
            <person name="Otto D Thomas"/>
            <person name="Naeem Raeece"/>
        </authorList>
    </citation>
    <scope>NUCLEOTIDE SEQUENCE</scope>
</reference>
<dbReference type="VEuPathDB" id="CryptoDB:Cvel_19977"/>
<name>A0A0G4G2G9_9ALVE</name>
<protein>
    <submittedName>
        <fullName evidence="1">Uncharacterized protein</fullName>
    </submittedName>
</protein>
<sequence length="388" mass="43031">MKEKEIGLLCFATAGKELEALLEEFLDSIVHPSDTEESVLDGLLPLLGFGPNMDAMVMWEALEEEVKAEMITTFLQRMRETANTCRKATGVRLISDMHIESLLSCLSNPFVFALLSARLVDGLEALSGTGGEKRKNTIASMHTGVEAVLDCIVSELLWDGAEGGIVETVVRDCLIQIVQEMQNGEDEDVRQRTRCFLTHHLFRGGMLRMEENKWKEKHSDDVAHVLSFIGRGIKEEKLALELLMETEAGGAEGVRELIGAEEEEQVDIRVEILNSAKAHFMLEVAVQTDFRNAQAEKEEFPHSTKILTSSLSCCCDDYDHATLFVKMKRPVIPVALSKDRHSILSVLSCHPSNGATLLPILDAPFMAATQGFVREGACRRQKVSRSAN</sequence>